<sequence>MSPDQNLISQNVKTALAEDVGNGDVSAMLLPESLIAEAEIISREAMLVCGQPWVEAVFREVQPDVVIEWLVREGEWLSEPALLCRINGPARAILTAERTALNFLQTMSATATRTYRFVEQLQGTKTRLLDTRKTLPGLRYAQKYAVKCAGGTNHRMGLYDAFLIKENHIKVCGSISVAIKQARLLNPELFVEVEVETLAELQEALLAGPDRILLDNFSNDMLKEAVVINQAYGCLLEASGGIDLDTIRAVAETGVDFISTGAITKSIRAIDLSLLVKVVKQIT</sequence>
<dbReference type="InterPro" id="IPR036068">
    <property type="entry name" value="Nicotinate_pribotase-like_C"/>
</dbReference>
<evidence type="ECO:0000256" key="8">
    <source>
        <dbReference type="ARBA" id="ARBA00033102"/>
    </source>
</evidence>
<dbReference type="InterPro" id="IPR002638">
    <property type="entry name" value="Quinolinate_PRibosylTrfase_C"/>
</dbReference>
<comment type="pathway">
    <text evidence="2">Cofactor biosynthesis; NAD(+) biosynthesis; nicotinate D-ribonucleotide from quinolinate: step 1/1.</text>
</comment>
<dbReference type="SUPFAM" id="SSF54675">
    <property type="entry name" value="Nicotinate/Quinolinate PRTase N-terminal domain-like"/>
    <property type="match status" value="1"/>
</dbReference>
<reference evidence="13" key="1">
    <citation type="journal article" date="2019" name="Int. J. Syst. Evol. Microbiol.">
        <title>The Global Catalogue of Microorganisms (GCM) 10K type strain sequencing project: providing services to taxonomists for standard genome sequencing and annotation.</title>
        <authorList>
            <consortium name="The Broad Institute Genomics Platform"/>
            <consortium name="The Broad Institute Genome Sequencing Center for Infectious Disease"/>
            <person name="Wu L."/>
            <person name="Ma J."/>
        </authorList>
    </citation>
    <scope>NUCLEOTIDE SEQUENCE [LARGE SCALE GENOMIC DNA]</scope>
    <source>
        <strain evidence="13">CCUG 59858</strain>
    </source>
</reference>
<dbReference type="RefSeq" id="WP_382343957.1">
    <property type="nucleotide sequence ID" value="NZ_JBHSAB010000026.1"/>
</dbReference>
<name>A0ABV8CH03_9GAMM</name>
<evidence type="ECO:0000256" key="5">
    <source>
        <dbReference type="ARBA" id="ARBA00022642"/>
    </source>
</evidence>
<dbReference type="CDD" id="cd01572">
    <property type="entry name" value="QPRTase"/>
    <property type="match status" value="1"/>
</dbReference>
<evidence type="ECO:0000256" key="6">
    <source>
        <dbReference type="ARBA" id="ARBA00022676"/>
    </source>
</evidence>
<keyword evidence="13" id="KW-1185">Reference proteome</keyword>
<proteinExistence type="inferred from homology"/>
<evidence type="ECO:0000313" key="13">
    <source>
        <dbReference type="Proteomes" id="UP001595758"/>
    </source>
</evidence>
<feature type="domain" description="Quinolinate phosphoribosyl transferase C-terminal" evidence="10">
    <location>
        <begin position="111"/>
        <end position="274"/>
    </location>
</feature>
<protein>
    <recommendedName>
        <fullName evidence="4">nicotinate-nucleotide diphosphorylase (carboxylating)</fullName>
        <ecNumber evidence="4">2.4.2.19</ecNumber>
    </recommendedName>
    <alternativeName>
        <fullName evidence="8">Quinolinate phosphoribosyltransferase [decarboxylating]</fullName>
    </alternativeName>
</protein>
<evidence type="ECO:0000256" key="7">
    <source>
        <dbReference type="ARBA" id="ARBA00022679"/>
    </source>
</evidence>
<evidence type="ECO:0000259" key="10">
    <source>
        <dbReference type="Pfam" id="PF01729"/>
    </source>
</evidence>
<dbReference type="Proteomes" id="UP001595758">
    <property type="component" value="Unassembled WGS sequence"/>
</dbReference>
<dbReference type="PIRSF" id="PIRSF006250">
    <property type="entry name" value="NadC_ModD"/>
    <property type="match status" value="1"/>
</dbReference>
<comment type="caution">
    <text evidence="12">The sequence shown here is derived from an EMBL/GenBank/DDBJ whole genome shotgun (WGS) entry which is preliminary data.</text>
</comment>
<evidence type="ECO:0000256" key="1">
    <source>
        <dbReference type="ARBA" id="ARBA00003237"/>
    </source>
</evidence>
<comment type="similarity">
    <text evidence="3 9">Belongs to the NadC/ModD family.</text>
</comment>
<keyword evidence="6 9" id="KW-0328">Glycosyltransferase</keyword>
<dbReference type="InterPro" id="IPR037128">
    <property type="entry name" value="Quinolinate_PRibosylTase_N_sf"/>
</dbReference>
<dbReference type="InterPro" id="IPR022412">
    <property type="entry name" value="Quinolinate_PRibosylTrfase_N"/>
</dbReference>
<keyword evidence="7 9" id="KW-0808">Transferase</keyword>
<evidence type="ECO:0000313" key="12">
    <source>
        <dbReference type="EMBL" id="MFC3909593.1"/>
    </source>
</evidence>
<dbReference type="GO" id="GO:0004514">
    <property type="term" value="F:nicotinate-nucleotide diphosphorylase (carboxylating) activity"/>
    <property type="evidence" value="ECO:0007669"/>
    <property type="project" value="UniProtKB-EC"/>
</dbReference>
<organism evidence="12 13">
    <name type="scientific">Legionella dresdenensis</name>
    <dbReference type="NCBI Taxonomy" id="450200"/>
    <lineage>
        <taxon>Bacteria</taxon>
        <taxon>Pseudomonadati</taxon>
        <taxon>Pseudomonadota</taxon>
        <taxon>Gammaproteobacteria</taxon>
        <taxon>Legionellales</taxon>
        <taxon>Legionellaceae</taxon>
        <taxon>Legionella</taxon>
    </lineage>
</organism>
<dbReference type="InterPro" id="IPR013785">
    <property type="entry name" value="Aldolase_TIM"/>
</dbReference>
<keyword evidence="5" id="KW-0662">Pyridine nucleotide biosynthesis</keyword>
<dbReference type="Pfam" id="PF02749">
    <property type="entry name" value="QRPTase_N"/>
    <property type="match status" value="1"/>
</dbReference>
<dbReference type="NCBIfam" id="TIGR00078">
    <property type="entry name" value="nadC"/>
    <property type="match status" value="1"/>
</dbReference>
<dbReference type="InterPro" id="IPR004393">
    <property type="entry name" value="NadC"/>
</dbReference>
<dbReference type="Gene3D" id="3.20.20.70">
    <property type="entry name" value="Aldolase class I"/>
    <property type="match status" value="1"/>
</dbReference>
<evidence type="ECO:0000256" key="2">
    <source>
        <dbReference type="ARBA" id="ARBA00004893"/>
    </source>
</evidence>
<feature type="domain" description="Quinolinate phosphoribosyl transferase N-terminal" evidence="11">
    <location>
        <begin position="30"/>
        <end position="108"/>
    </location>
</feature>
<dbReference type="Gene3D" id="3.90.1170.20">
    <property type="entry name" value="Quinolinate phosphoribosyl transferase, N-terminal domain"/>
    <property type="match status" value="1"/>
</dbReference>
<dbReference type="Pfam" id="PF01729">
    <property type="entry name" value="QRPTase_C"/>
    <property type="match status" value="1"/>
</dbReference>
<dbReference type="PANTHER" id="PTHR32179:SF3">
    <property type="entry name" value="NICOTINATE-NUCLEOTIDE PYROPHOSPHORYLASE [CARBOXYLATING]"/>
    <property type="match status" value="1"/>
</dbReference>
<evidence type="ECO:0000259" key="11">
    <source>
        <dbReference type="Pfam" id="PF02749"/>
    </source>
</evidence>
<evidence type="ECO:0000256" key="4">
    <source>
        <dbReference type="ARBA" id="ARBA00011944"/>
    </source>
</evidence>
<evidence type="ECO:0000256" key="3">
    <source>
        <dbReference type="ARBA" id="ARBA00009400"/>
    </source>
</evidence>
<accession>A0ABV8CH03</accession>
<dbReference type="PANTHER" id="PTHR32179">
    <property type="entry name" value="NICOTINATE-NUCLEOTIDE PYROPHOSPHORYLASE [CARBOXYLATING]"/>
    <property type="match status" value="1"/>
</dbReference>
<gene>
    <name evidence="12" type="primary">nadC</name>
    <name evidence="12" type="ORF">ACFORL_10985</name>
</gene>
<comment type="function">
    <text evidence="1">Involved in the catabolism of quinolinic acid (QA).</text>
</comment>
<dbReference type="InterPro" id="IPR027277">
    <property type="entry name" value="NadC/ModD"/>
</dbReference>
<evidence type="ECO:0000256" key="9">
    <source>
        <dbReference type="PIRNR" id="PIRNR006250"/>
    </source>
</evidence>
<dbReference type="SUPFAM" id="SSF51690">
    <property type="entry name" value="Nicotinate/Quinolinate PRTase C-terminal domain-like"/>
    <property type="match status" value="1"/>
</dbReference>
<dbReference type="EMBL" id="JBHSAB010000026">
    <property type="protein sequence ID" value="MFC3909593.1"/>
    <property type="molecule type" value="Genomic_DNA"/>
</dbReference>
<dbReference type="EC" id="2.4.2.19" evidence="4"/>